<comment type="caution">
    <text evidence="1">The sequence shown here is derived from an EMBL/GenBank/DDBJ whole genome shotgun (WGS) entry which is preliminary data.</text>
</comment>
<organism evidence="1 2">
    <name type="scientific">Rhizobium vallis</name>
    <dbReference type="NCBI Taxonomy" id="634290"/>
    <lineage>
        <taxon>Bacteria</taxon>
        <taxon>Pseudomonadati</taxon>
        <taxon>Pseudomonadota</taxon>
        <taxon>Alphaproteobacteria</taxon>
        <taxon>Hyphomicrobiales</taxon>
        <taxon>Rhizobiaceae</taxon>
        <taxon>Rhizobium/Agrobacterium group</taxon>
        <taxon>Rhizobium</taxon>
    </lineage>
</organism>
<keyword evidence="2" id="KW-1185">Reference proteome</keyword>
<sequence>MDGVITKREMLQVGGISAAMLLLARQTQAQEGQIQAAIQLTPEQAGVLHSRYVAERRQATPDRQPFNKDNLTRLVDQLVERGVINQDQRKLLVQLIDLAFSAESTAELQKRVEEAIGAAQGLLTEVTAYIVEIYRSSIRTAAELLANVDWPTVRTVILEDFAGASAGAGIGGAFGLQGAIIGIVFCGAVQSGFAFASAGTA</sequence>
<dbReference type="OrthoDB" id="9827970at2"/>
<proteinExistence type="predicted"/>
<reference evidence="2" key="1">
    <citation type="submission" date="2018-11" db="EMBL/GenBank/DDBJ databases">
        <title>Rhizobium chutanense sp. nov., isolated from root nodules of Phaseolus vulgaris in China.</title>
        <authorList>
            <person name="Huo Y."/>
        </authorList>
    </citation>
    <scope>NUCLEOTIDE SEQUENCE [LARGE SCALE GENOMIC DNA]</scope>
    <source>
        <strain evidence="2">CCBAU 65647</strain>
    </source>
</reference>
<name>A0A3S0T784_9HYPH</name>
<dbReference type="Proteomes" id="UP000278823">
    <property type="component" value="Unassembled WGS sequence"/>
</dbReference>
<evidence type="ECO:0000313" key="2">
    <source>
        <dbReference type="Proteomes" id="UP000278823"/>
    </source>
</evidence>
<dbReference type="RefSeq" id="WP_126920451.1">
    <property type="nucleotide sequence ID" value="NZ_ML133687.1"/>
</dbReference>
<accession>A0A3S0T784</accession>
<dbReference type="AlphaFoldDB" id="A0A3S0T784"/>
<gene>
    <name evidence="1" type="ORF">EFQ99_07915</name>
</gene>
<dbReference type="EMBL" id="RJTH01000002">
    <property type="protein sequence ID" value="RUM26193.1"/>
    <property type="molecule type" value="Genomic_DNA"/>
</dbReference>
<evidence type="ECO:0000313" key="1">
    <source>
        <dbReference type="EMBL" id="RUM26193.1"/>
    </source>
</evidence>
<protein>
    <submittedName>
        <fullName evidence="1">Uncharacterized protein</fullName>
    </submittedName>
</protein>